<accession>A0A2P2NEX0</accession>
<sequence>MPARVTSYGVRSS</sequence>
<name>A0A2P2NEX0_RHIMU</name>
<organism evidence="1">
    <name type="scientific">Rhizophora mucronata</name>
    <name type="common">Asiatic mangrove</name>
    <dbReference type="NCBI Taxonomy" id="61149"/>
    <lineage>
        <taxon>Eukaryota</taxon>
        <taxon>Viridiplantae</taxon>
        <taxon>Streptophyta</taxon>
        <taxon>Embryophyta</taxon>
        <taxon>Tracheophyta</taxon>
        <taxon>Spermatophyta</taxon>
        <taxon>Magnoliopsida</taxon>
        <taxon>eudicotyledons</taxon>
        <taxon>Gunneridae</taxon>
        <taxon>Pentapetalae</taxon>
        <taxon>rosids</taxon>
        <taxon>fabids</taxon>
        <taxon>Malpighiales</taxon>
        <taxon>Rhizophoraceae</taxon>
        <taxon>Rhizophora</taxon>
    </lineage>
</organism>
<reference evidence="1" key="1">
    <citation type="submission" date="2018-02" db="EMBL/GenBank/DDBJ databases">
        <title>Rhizophora mucronata_Transcriptome.</title>
        <authorList>
            <person name="Meera S.P."/>
            <person name="Sreeshan A."/>
            <person name="Augustine A."/>
        </authorList>
    </citation>
    <scope>NUCLEOTIDE SEQUENCE</scope>
    <source>
        <tissue evidence="1">Leaf</tissue>
    </source>
</reference>
<dbReference type="EMBL" id="GGEC01060509">
    <property type="protein sequence ID" value="MBX40993.1"/>
    <property type="molecule type" value="Transcribed_RNA"/>
</dbReference>
<evidence type="ECO:0000313" key="1">
    <source>
        <dbReference type="EMBL" id="MBX40993.1"/>
    </source>
</evidence>
<protein>
    <submittedName>
        <fullName evidence="1">Uncharacterized protein</fullName>
    </submittedName>
</protein>
<proteinExistence type="predicted"/>